<gene>
    <name evidence="1" type="ORF">HMPREF0322_02041</name>
</gene>
<dbReference type="EMBL" id="AFZX01000045">
    <property type="protein sequence ID" value="EHL07282.1"/>
    <property type="molecule type" value="Genomic_DNA"/>
</dbReference>
<protein>
    <submittedName>
        <fullName evidence="1">Uncharacterized protein</fullName>
    </submittedName>
</protein>
<organism evidence="1 2">
    <name type="scientific">Desulfitobacterium hafniense DP7</name>
    <dbReference type="NCBI Taxonomy" id="537010"/>
    <lineage>
        <taxon>Bacteria</taxon>
        <taxon>Bacillati</taxon>
        <taxon>Bacillota</taxon>
        <taxon>Clostridia</taxon>
        <taxon>Eubacteriales</taxon>
        <taxon>Desulfitobacteriaceae</taxon>
        <taxon>Desulfitobacterium</taxon>
    </lineage>
</organism>
<dbReference type="AlphaFoldDB" id="G9XM55"/>
<dbReference type="Proteomes" id="UP000004416">
    <property type="component" value="Unassembled WGS sequence"/>
</dbReference>
<comment type="caution">
    <text evidence="1">The sequence shown here is derived from an EMBL/GenBank/DDBJ whole genome shotgun (WGS) entry which is preliminary data.</text>
</comment>
<sequence>MKSPGSTEWWWAAPWAKKNPKSSTLKILDYSRTRVVLDREHKYP</sequence>
<proteinExistence type="predicted"/>
<dbReference type="HOGENOM" id="CLU_3215311_0_0_9"/>
<name>G9XM55_DESHA</name>
<accession>G9XM55</accession>
<evidence type="ECO:0000313" key="1">
    <source>
        <dbReference type="EMBL" id="EHL07282.1"/>
    </source>
</evidence>
<reference evidence="1 2" key="1">
    <citation type="submission" date="2011-08" db="EMBL/GenBank/DDBJ databases">
        <authorList>
            <person name="Weinstock G."/>
            <person name="Sodergren E."/>
            <person name="Clifton S."/>
            <person name="Fulton L."/>
            <person name="Fulton B."/>
            <person name="Courtney L."/>
            <person name="Fronick C."/>
            <person name="Harrison M."/>
            <person name="Strong C."/>
            <person name="Farmer C."/>
            <person name="Delahaunty K."/>
            <person name="Markovic C."/>
            <person name="Hall O."/>
            <person name="Minx P."/>
            <person name="Tomlinson C."/>
            <person name="Mitreva M."/>
            <person name="Hou S."/>
            <person name="Chen J."/>
            <person name="Wollam A."/>
            <person name="Pepin K.H."/>
            <person name="Johnson M."/>
            <person name="Bhonagiri V."/>
            <person name="Zhang X."/>
            <person name="Suruliraj S."/>
            <person name="Warren W."/>
            <person name="Chinwalla A."/>
            <person name="Mardis E.R."/>
            <person name="Wilson R.K."/>
        </authorList>
    </citation>
    <scope>NUCLEOTIDE SEQUENCE [LARGE SCALE GENOMIC DNA]</scope>
    <source>
        <strain evidence="1 2">DP7</strain>
    </source>
</reference>
<evidence type="ECO:0000313" key="2">
    <source>
        <dbReference type="Proteomes" id="UP000004416"/>
    </source>
</evidence>